<proteinExistence type="predicted"/>
<keyword evidence="1 3" id="KW-0808">Transferase</keyword>
<dbReference type="SUPFAM" id="SSF53335">
    <property type="entry name" value="S-adenosyl-L-methionine-dependent methyltransferases"/>
    <property type="match status" value="1"/>
</dbReference>
<organism evidence="3 4">
    <name type="scientific">Desulfovibrio fairfieldensis</name>
    <dbReference type="NCBI Taxonomy" id="44742"/>
    <lineage>
        <taxon>Bacteria</taxon>
        <taxon>Pseudomonadati</taxon>
        <taxon>Thermodesulfobacteriota</taxon>
        <taxon>Desulfovibrionia</taxon>
        <taxon>Desulfovibrionales</taxon>
        <taxon>Desulfovibrionaceae</taxon>
        <taxon>Desulfovibrio</taxon>
    </lineage>
</organism>
<gene>
    <name evidence="3" type="ORF">AXF13_07370</name>
</gene>
<evidence type="ECO:0000313" key="3">
    <source>
        <dbReference type="EMBL" id="AMD89951.1"/>
    </source>
</evidence>
<dbReference type="AlphaFoldDB" id="A0A0X8JJP4"/>
<sequence>MDLMDLTQWNASRANVDASGAGAKIPWDEPDFSRRMLEQHLNQEHDWASRRGPIIAAHAAWIAEQLSVPSRILDMGCGPGLYTQALAERGHQCVGVDFSPASIEYARQRSADCDPKPEYILGDIRNYRSNQKFDCIIMTFGEFNAFIRKDAALLLEHCAEMLPENGLFILEAHTYDAVRAMGEAPATWQRHATGLFSAGPHLCLRENSWNAAEASALSRYFIIDAADATVRQYASFMQAYRLESYTKMLSSAALPLQRILSENVWNSGQDFYDKLQTFICRKI</sequence>
<name>A0A0X8JJP4_9BACT</name>
<dbReference type="KEGG" id="dfi:AXF13_07370"/>
<keyword evidence="4" id="KW-1185">Reference proteome</keyword>
<dbReference type="Proteomes" id="UP000069241">
    <property type="component" value="Chromosome"/>
</dbReference>
<dbReference type="CDD" id="cd02440">
    <property type="entry name" value="AdoMet_MTases"/>
    <property type="match status" value="1"/>
</dbReference>
<accession>A0A0X8JJP4</accession>
<dbReference type="GO" id="GO:0032259">
    <property type="term" value="P:methylation"/>
    <property type="evidence" value="ECO:0007669"/>
    <property type="project" value="UniProtKB-KW"/>
</dbReference>
<dbReference type="InterPro" id="IPR029063">
    <property type="entry name" value="SAM-dependent_MTases_sf"/>
</dbReference>
<dbReference type="Gene3D" id="3.40.50.150">
    <property type="entry name" value="Vaccinia Virus protein VP39"/>
    <property type="match status" value="1"/>
</dbReference>
<reference evidence="4" key="1">
    <citation type="submission" date="2016-02" db="EMBL/GenBank/DDBJ databases">
        <authorList>
            <person name="Holder M.E."/>
            <person name="Ajami N.J."/>
            <person name="Petrosino J.F."/>
        </authorList>
    </citation>
    <scope>NUCLEOTIDE SEQUENCE [LARGE SCALE GENOMIC DNA]</scope>
    <source>
        <strain evidence="4">CCUG 45958</strain>
    </source>
</reference>
<dbReference type="InterPro" id="IPR041698">
    <property type="entry name" value="Methyltransf_25"/>
</dbReference>
<evidence type="ECO:0000256" key="1">
    <source>
        <dbReference type="ARBA" id="ARBA00022679"/>
    </source>
</evidence>
<dbReference type="EMBL" id="CP014229">
    <property type="protein sequence ID" value="AMD89951.1"/>
    <property type="molecule type" value="Genomic_DNA"/>
</dbReference>
<dbReference type="STRING" id="44742.AXF13_07370"/>
<dbReference type="RefSeq" id="WP_062252252.1">
    <property type="nucleotide sequence ID" value="NZ_CP014229.1"/>
</dbReference>
<keyword evidence="3" id="KW-0489">Methyltransferase</keyword>
<dbReference type="Pfam" id="PF13649">
    <property type="entry name" value="Methyltransf_25"/>
    <property type="match status" value="1"/>
</dbReference>
<dbReference type="GO" id="GO:0008168">
    <property type="term" value="F:methyltransferase activity"/>
    <property type="evidence" value="ECO:0007669"/>
    <property type="project" value="UniProtKB-KW"/>
</dbReference>
<evidence type="ECO:0000259" key="2">
    <source>
        <dbReference type="Pfam" id="PF13649"/>
    </source>
</evidence>
<dbReference type="PANTHER" id="PTHR43861">
    <property type="entry name" value="TRANS-ACONITATE 2-METHYLTRANSFERASE-RELATED"/>
    <property type="match status" value="1"/>
</dbReference>
<evidence type="ECO:0000313" key="4">
    <source>
        <dbReference type="Proteomes" id="UP000069241"/>
    </source>
</evidence>
<feature type="domain" description="Methyltransferase" evidence="2">
    <location>
        <begin position="72"/>
        <end position="166"/>
    </location>
</feature>
<protein>
    <submittedName>
        <fullName evidence="3">SAM-dependent methyltransferase</fullName>
    </submittedName>
</protein>